<dbReference type="PANTHER" id="PTHR31213">
    <property type="entry name" value="OS08G0374000 PROTEIN-RELATED"/>
    <property type="match status" value="1"/>
</dbReference>
<dbReference type="InterPro" id="IPR050279">
    <property type="entry name" value="Plant_def-hormone_signal"/>
</dbReference>
<reference evidence="3 4" key="1">
    <citation type="submission" date="2021-07" db="EMBL/GenBank/DDBJ databases">
        <title>The Aristolochia fimbriata genome: insights into angiosperm evolution, floral development and chemical biosynthesis.</title>
        <authorList>
            <person name="Jiao Y."/>
        </authorList>
    </citation>
    <scope>NUCLEOTIDE SEQUENCE [LARGE SCALE GENOMIC DNA]</scope>
    <source>
        <strain evidence="3">IBCAS-2021</strain>
        <tissue evidence="3">Leaf</tissue>
    </source>
</reference>
<evidence type="ECO:0000256" key="1">
    <source>
        <dbReference type="ARBA" id="ARBA00009744"/>
    </source>
</evidence>
<dbReference type="Gene3D" id="3.30.530.20">
    <property type="match status" value="1"/>
</dbReference>
<evidence type="ECO:0000313" key="4">
    <source>
        <dbReference type="Proteomes" id="UP000825729"/>
    </source>
</evidence>
<comment type="caution">
    <text evidence="3">The sequence shown here is derived from an EMBL/GenBank/DDBJ whole genome shotgun (WGS) entry which is preliminary data.</text>
</comment>
<evidence type="ECO:0000259" key="2">
    <source>
        <dbReference type="Pfam" id="PF00407"/>
    </source>
</evidence>
<dbReference type="EMBL" id="JAINDJ010000002">
    <property type="protein sequence ID" value="KAG9459534.1"/>
    <property type="molecule type" value="Genomic_DNA"/>
</dbReference>
<accession>A0AAV7FGA2</accession>
<dbReference type="SUPFAM" id="SSF55961">
    <property type="entry name" value="Bet v1-like"/>
    <property type="match status" value="1"/>
</dbReference>
<dbReference type="GO" id="GO:0005634">
    <property type="term" value="C:nucleus"/>
    <property type="evidence" value="ECO:0007669"/>
    <property type="project" value="TreeGrafter"/>
</dbReference>
<dbReference type="CDD" id="cd07816">
    <property type="entry name" value="Bet_v1-like"/>
    <property type="match status" value="1"/>
</dbReference>
<dbReference type="Pfam" id="PF00407">
    <property type="entry name" value="Bet_v_1"/>
    <property type="match status" value="1"/>
</dbReference>
<name>A0AAV7FGA2_ARIFI</name>
<feature type="domain" description="Bet v I/Major latex protein" evidence="2">
    <location>
        <begin position="13"/>
        <end position="154"/>
    </location>
</feature>
<gene>
    <name evidence="3" type="ORF">H6P81_004042</name>
</gene>
<dbReference type="FunFam" id="3.30.530.20:FF:000007">
    <property type="entry name" value="Major pollen allergen Bet v 1-A"/>
    <property type="match status" value="1"/>
</dbReference>
<evidence type="ECO:0000313" key="3">
    <source>
        <dbReference type="EMBL" id="KAG9459534.1"/>
    </source>
</evidence>
<dbReference type="GO" id="GO:0005737">
    <property type="term" value="C:cytoplasm"/>
    <property type="evidence" value="ECO:0007669"/>
    <property type="project" value="TreeGrafter"/>
</dbReference>
<dbReference type="InterPro" id="IPR023393">
    <property type="entry name" value="START-like_dom_sf"/>
</dbReference>
<protein>
    <recommendedName>
        <fullName evidence="2">Bet v I/Major latex protein domain-containing protein</fullName>
    </recommendedName>
</protein>
<organism evidence="3 4">
    <name type="scientific">Aristolochia fimbriata</name>
    <name type="common">White veined hardy Dutchman's pipe vine</name>
    <dbReference type="NCBI Taxonomy" id="158543"/>
    <lineage>
        <taxon>Eukaryota</taxon>
        <taxon>Viridiplantae</taxon>
        <taxon>Streptophyta</taxon>
        <taxon>Embryophyta</taxon>
        <taxon>Tracheophyta</taxon>
        <taxon>Spermatophyta</taxon>
        <taxon>Magnoliopsida</taxon>
        <taxon>Magnoliidae</taxon>
        <taxon>Piperales</taxon>
        <taxon>Aristolochiaceae</taxon>
        <taxon>Aristolochia</taxon>
    </lineage>
</organism>
<dbReference type="PRINTS" id="PR00634">
    <property type="entry name" value="BETALLERGEN"/>
</dbReference>
<dbReference type="Proteomes" id="UP000825729">
    <property type="component" value="Unassembled WGS sequence"/>
</dbReference>
<sequence>MVAGSYSKVSVSPVPLDRLWKASIDTRNLVPKLIPEQIASFELLEGHGGVGSLTQINFGEALKDLKYVKNRVETADDVNHVFKFSVVEGGDIGTKLKSCSFEIKMEPTSEGGTKTTVNMDYDTLGDSPLSQGEVEAMAGGVLGQTKAIEAHLQANPDAYA</sequence>
<dbReference type="GO" id="GO:0006952">
    <property type="term" value="P:defense response"/>
    <property type="evidence" value="ECO:0007669"/>
    <property type="project" value="InterPro"/>
</dbReference>
<dbReference type="PANTHER" id="PTHR31213:SF201">
    <property type="entry name" value="OS03G0300400 PROTEIN"/>
    <property type="match status" value="1"/>
</dbReference>
<dbReference type="GO" id="GO:0010427">
    <property type="term" value="F:abscisic acid binding"/>
    <property type="evidence" value="ECO:0007669"/>
    <property type="project" value="InterPro"/>
</dbReference>
<comment type="similarity">
    <text evidence="1">Belongs to the BetVI family.</text>
</comment>
<dbReference type="GO" id="GO:0004864">
    <property type="term" value="F:protein phosphatase inhibitor activity"/>
    <property type="evidence" value="ECO:0007669"/>
    <property type="project" value="InterPro"/>
</dbReference>
<dbReference type="InterPro" id="IPR024949">
    <property type="entry name" value="Bet_v_I_allergen"/>
</dbReference>
<dbReference type="GO" id="GO:0009738">
    <property type="term" value="P:abscisic acid-activated signaling pathway"/>
    <property type="evidence" value="ECO:0007669"/>
    <property type="project" value="InterPro"/>
</dbReference>
<dbReference type="AlphaFoldDB" id="A0AAV7FGA2"/>
<dbReference type="GO" id="GO:0038023">
    <property type="term" value="F:signaling receptor activity"/>
    <property type="evidence" value="ECO:0007669"/>
    <property type="project" value="InterPro"/>
</dbReference>
<keyword evidence="4" id="KW-1185">Reference proteome</keyword>
<dbReference type="InterPro" id="IPR000916">
    <property type="entry name" value="Bet_v_I/MLP"/>
</dbReference>
<proteinExistence type="inferred from homology"/>